<dbReference type="SUPFAM" id="SSF75169">
    <property type="entry name" value="DsrEFH-like"/>
    <property type="match status" value="1"/>
</dbReference>
<name>A0ABD5PP40_9EURY</name>
<organism evidence="1 2">
    <name type="scientific">Halosolutus amylolyticus</name>
    <dbReference type="NCBI Taxonomy" id="2932267"/>
    <lineage>
        <taxon>Archaea</taxon>
        <taxon>Methanobacteriati</taxon>
        <taxon>Methanobacteriota</taxon>
        <taxon>Stenosarchaea group</taxon>
        <taxon>Halobacteria</taxon>
        <taxon>Halobacteriales</taxon>
        <taxon>Natrialbaceae</taxon>
        <taxon>Halosolutus</taxon>
    </lineage>
</organism>
<accession>A0ABD5PP40</accession>
<dbReference type="Proteomes" id="UP001595898">
    <property type="component" value="Unassembled WGS sequence"/>
</dbReference>
<reference evidence="1 2" key="1">
    <citation type="journal article" date="2019" name="Int. J. Syst. Evol. Microbiol.">
        <title>The Global Catalogue of Microorganisms (GCM) 10K type strain sequencing project: providing services to taxonomists for standard genome sequencing and annotation.</title>
        <authorList>
            <consortium name="The Broad Institute Genomics Platform"/>
            <consortium name="The Broad Institute Genome Sequencing Center for Infectious Disease"/>
            <person name="Wu L."/>
            <person name="Ma J."/>
        </authorList>
    </citation>
    <scope>NUCLEOTIDE SEQUENCE [LARGE SCALE GENOMIC DNA]</scope>
    <source>
        <strain evidence="1 2">WLHS5</strain>
    </source>
</reference>
<evidence type="ECO:0000313" key="1">
    <source>
        <dbReference type="EMBL" id="MFC4541831.1"/>
    </source>
</evidence>
<dbReference type="AlphaFoldDB" id="A0ABD5PP40"/>
<protein>
    <submittedName>
        <fullName evidence="1">DsrE family protein</fullName>
    </submittedName>
</protein>
<dbReference type="InterPro" id="IPR003787">
    <property type="entry name" value="Sulphur_relay_DsrE/F-like"/>
</dbReference>
<evidence type="ECO:0000313" key="2">
    <source>
        <dbReference type="Proteomes" id="UP001595898"/>
    </source>
</evidence>
<dbReference type="EMBL" id="JBHSFA010000004">
    <property type="protein sequence ID" value="MFC4541831.1"/>
    <property type="molecule type" value="Genomic_DNA"/>
</dbReference>
<dbReference type="RefSeq" id="WP_250142733.1">
    <property type="nucleotide sequence ID" value="NZ_JALIQP010000008.1"/>
</dbReference>
<dbReference type="InterPro" id="IPR027396">
    <property type="entry name" value="DsrEFH-like"/>
</dbReference>
<keyword evidence="2" id="KW-1185">Reference proteome</keyword>
<gene>
    <name evidence="1" type="ORF">ACFO5R_07805</name>
</gene>
<comment type="caution">
    <text evidence="1">The sequence shown here is derived from an EMBL/GenBank/DDBJ whole genome shotgun (WGS) entry which is preliminary data.</text>
</comment>
<sequence length="117" mass="12503">MPDAAIVVLAGTEAPSDLGRVVNALQVVKEFDEAGDDVQLIFDGAGTQWVGELEDEDHDYHALYATVADHAQVCDYCAGAYGVEDEVEASEAAPIDQFEGHPSVRSLVGDGYEIITF</sequence>
<proteinExistence type="predicted"/>
<dbReference type="Pfam" id="PF02635">
    <property type="entry name" value="DsrE"/>
    <property type="match status" value="1"/>
</dbReference>